<dbReference type="PANTHER" id="PTHR47268:SF4">
    <property type="entry name" value="ACYLPHOSPHATASE"/>
    <property type="match status" value="1"/>
</dbReference>
<comment type="caution">
    <text evidence="7">The sequence shown here is derived from an EMBL/GenBank/DDBJ whole genome shotgun (WGS) entry which is preliminary data.</text>
</comment>
<reference evidence="7 8" key="1">
    <citation type="journal article" date="2016" name="Nat. Commun.">
        <title>Thousands of microbial genomes shed light on interconnected biogeochemical processes in an aquifer system.</title>
        <authorList>
            <person name="Anantharaman K."/>
            <person name="Brown C.T."/>
            <person name="Hug L.A."/>
            <person name="Sharon I."/>
            <person name="Castelle C.J."/>
            <person name="Probst A.J."/>
            <person name="Thomas B.C."/>
            <person name="Singh A."/>
            <person name="Wilkins M.J."/>
            <person name="Karaoz U."/>
            <person name="Brodie E.L."/>
            <person name="Williams K.H."/>
            <person name="Hubbard S.S."/>
            <person name="Banfield J.F."/>
        </authorList>
    </citation>
    <scope>NUCLEOTIDE SEQUENCE [LARGE SCALE GENOMIC DNA]</scope>
</reference>
<evidence type="ECO:0000256" key="1">
    <source>
        <dbReference type="ARBA" id="ARBA00005614"/>
    </source>
</evidence>
<dbReference type="Gene3D" id="3.30.70.100">
    <property type="match status" value="1"/>
</dbReference>
<dbReference type="GO" id="GO:0003998">
    <property type="term" value="F:acylphosphatase activity"/>
    <property type="evidence" value="ECO:0007669"/>
    <property type="project" value="UniProtKB-EC"/>
</dbReference>
<keyword evidence="4" id="KW-0378">Hydrolase</keyword>
<evidence type="ECO:0000256" key="5">
    <source>
        <dbReference type="RuleBase" id="RU004168"/>
    </source>
</evidence>
<dbReference type="EC" id="3.6.1.7" evidence="2 4"/>
<dbReference type="PROSITE" id="PS51160">
    <property type="entry name" value="ACYLPHOSPHATASE_3"/>
    <property type="match status" value="1"/>
</dbReference>
<dbReference type="PANTHER" id="PTHR47268">
    <property type="entry name" value="ACYLPHOSPHATASE"/>
    <property type="match status" value="1"/>
</dbReference>
<feature type="active site" evidence="4">
    <location>
        <position position="19"/>
    </location>
</feature>
<dbReference type="SUPFAM" id="SSF54975">
    <property type="entry name" value="Acylphosphatase/BLUF domain-like"/>
    <property type="match status" value="1"/>
</dbReference>
<feature type="domain" description="Acylphosphatase-like" evidence="6">
    <location>
        <begin position="4"/>
        <end position="91"/>
    </location>
</feature>
<protein>
    <recommendedName>
        <fullName evidence="2 4">acylphosphatase</fullName>
        <ecNumber evidence="2 4">3.6.1.7</ecNumber>
    </recommendedName>
</protein>
<organism evidence="7 8">
    <name type="scientific">Candidatus Kaiserbacteria bacterium RIFCSPLOWO2_01_FULL_51_21</name>
    <dbReference type="NCBI Taxonomy" id="1798508"/>
    <lineage>
        <taxon>Bacteria</taxon>
        <taxon>Candidatus Kaiseribacteriota</taxon>
    </lineage>
</organism>
<dbReference type="EMBL" id="MFLV01000011">
    <property type="protein sequence ID" value="OGG71627.1"/>
    <property type="molecule type" value="Genomic_DNA"/>
</dbReference>
<dbReference type="AlphaFoldDB" id="A0A1F6EDE8"/>
<dbReference type="Pfam" id="PF00708">
    <property type="entry name" value="Acylphosphatase"/>
    <property type="match status" value="1"/>
</dbReference>
<accession>A0A1F6EDE8</accession>
<sequence>MIEEIECLVTGRVQLVMYRDFALRHARRFGIVGTVENLLDGSVHIIAQGTREKLELLLKDLKRGPILANVKDIVVVWRKPTTAYEGFSIVY</sequence>
<evidence type="ECO:0000256" key="3">
    <source>
        <dbReference type="ARBA" id="ARBA00047645"/>
    </source>
</evidence>
<dbReference type="STRING" id="1798508.A3A35_00435"/>
<evidence type="ECO:0000256" key="4">
    <source>
        <dbReference type="PROSITE-ProRule" id="PRU00520"/>
    </source>
</evidence>
<evidence type="ECO:0000313" key="7">
    <source>
        <dbReference type="EMBL" id="OGG71627.1"/>
    </source>
</evidence>
<comment type="catalytic activity">
    <reaction evidence="3 4">
        <text>an acyl phosphate + H2O = a carboxylate + phosphate + H(+)</text>
        <dbReference type="Rhea" id="RHEA:14965"/>
        <dbReference type="ChEBI" id="CHEBI:15377"/>
        <dbReference type="ChEBI" id="CHEBI:15378"/>
        <dbReference type="ChEBI" id="CHEBI:29067"/>
        <dbReference type="ChEBI" id="CHEBI:43474"/>
        <dbReference type="ChEBI" id="CHEBI:59918"/>
        <dbReference type="EC" id="3.6.1.7"/>
    </reaction>
</comment>
<feature type="active site" evidence="4">
    <location>
        <position position="37"/>
    </location>
</feature>
<comment type="similarity">
    <text evidence="1 5">Belongs to the acylphosphatase family.</text>
</comment>
<dbReference type="InterPro" id="IPR001792">
    <property type="entry name" value="Acylphosphatase-like_dom"/>
</dbReference>
<evidence type="ECO:0000256" key="2">
    <source>
        <dbReference type="ARBA" id="ARBA00012150"/>
    </source>
</evidence>
<dbReference type="InterPro" id="IPR020456">
    <property type="entry name" value="Acylphosphatase"/>
</dbReference>
<evidence type="ECO:0000259" key="6">
    <source>
        <dbReference type="PROSITE" id="PS51160"/>
    </source>
</evidence>
<gene>
    <name evidence="7" type="ORF">A3A35_00435</name>
</gene>
<dbReference type="InterPro" id="IPR036046">
    <property type="entry name" value="Acylphosphatase-like_dom_sf"/>
</dbReference>
<name>A0A1F6EDE8_9BACT</name>
<dbReference type="Proteomes" id="UP000179115">
    <property type="component" value="Unassembled WGS sequence"/>
</dbReference>
<proteinExistence type="inferred from homology"/>
<evidence type="ECO:0000313" key="8">
    <source>
        <dbReference type="Proteomes" id="UP000179115"/>
    </source>
</evidence>